<proteinExistence type="predicted"/>
<dbReference type="EMBL" id="CAKLBY020000016">
    <property type="protein sequence ID" value="CAK7900299.1"/>
    <property type="molecule type" value="Genomic_DNA"/>
</dbReference>
<feature type="compositionally biased region" description="Basic residues" evidence="1">
    <location>
        <begin position="99"/>
        <end position="108"/>
    </location>
</feature>
<feature type="region of interest" description="Disordered" evidence="1">
    <location>
        <begin position="49"/>
        <end position="68"/>
    </location>
</feature>
<dbReference type="AlphaFoldDB" id="A0AAV1T372"/>
<dbReference type="Proteomes" id="UP001162060">
    <property type="component" value="Unassembled WGS sequence"/>
</dbReference>
<reference evidence="2" key="1">
    <citation type="submission" date="2024-01" db="EMBL/GenBank/DDBJ databases">
        <authorList>
            <person name="Webb A."/>
        </authorList>
    </citation>
    <scope>NUCLEOTIDE SEQUENCE</scope>
    <source>
        <strain evidence="2">Pm1</strain>
    </source>
</reference>
<feature type="region of interest" description="Disordered" evidence="1">
    <location>
        <begin position="1"/>
        <end position="26"/>
    </location>
</feature>
<organism evidence="2 3">
    <name type="scientific">Peronospora matthiolae</name>
    <dbReference type="NCBI Taxonomy" id="2874970"/>
    <lineage>
        <taxon>Eukaryota</taxon>
        <taxon>Sar</taxon>
        <taxon>Stramenopiles</taxon>
        <taxon>Oomycota</taxon>
        <taxon>Peronosporomycetes</taxon>
        <taxon>Peronosporales</taxon>
        <taxon>Peronosporaceae</taxon>
        <taxon>Peronospora</taxon>
    </lineage>
</organism>
<name>A0AAV1T372_9STRA</name>
<sequence length="116" mass="13220">MWQRGDSGFNRDSEKSRHDRTHWGCPDSSLKIVRRPVFDDFHGHFSVPPMRQSSFHGQQGHISHGLTFNEERSIEISTSVVSTQNDRSNLAVMPLSRKLQAKGSRRQKSNTATAEE</sequence>
<gene>
    <name evidence="2" type="ORF">PM001_LOCUS2049</name>
</gene>
<comment type="caution">
    <text evidence="2">The sequence shown here is derived from an EMBL/GenBank/DDBJ whole genome shotgun (WGS) entry which is preliminary data.</text>
</comment>
<feature type="region of interest" description="Disordered" evidence="1">
    <location>
        <begin position="96"/>
        <end position="116"/>
    </location>
</feature>
<protein>
    <submittedName>
        <fullName evidence="2">Uncharacterized protein</fullName>
    </submittedName>
</protein>
<feature type="compositionally biased region" description="Polar residues" evidence="1">
    <location>
        <begin position="51"/>
        <end position="61"/>
    </location>
</feature>
<evidence type="ECO:0000313" key="2">
    <source>
        <dbReference type="EMBL" id="CAK7900299.1"/>
    </source>
</evidence>
<evidence type="ECO:0000313" key="3">
    <source>
        <dbReference type="Proteomes" id="UP001162060"/>
    </source>
</evidence>
<evidence type="ECO:0000256" key="1">
    <source>
        <dbReference type="SAM" id="MobiDB-lite"/>
    </source>
</evidence>
<accession>A0AAV1T372</accession>